<accession>I1CVR5</accession>
<dbReference type="RefSeq" id="XP_067527941.1">
    <property type="nucleotide sequence ID" value="XM_067671727.1"/>
</dbReference>
<protein>
    <submittedName>
        <fullName evidence="1">Uncharacterized protein</fullName>
    </submittedName>
</protein>
<keyword evidence="2" id="KW-1185">Reference proteome</keyword>
<evidence type="ECO:0000313" key="1">
    <source>
        <dbReference type="EMBL" id="EIE92545.1"/>
    </source>
</evidence>
<dbReference type="VEuPathDB" id="FungiDB:RO3G_17143"/>
<dbReference type="EMBL" id="GG669512">
    <property type="protein sequence ID" value="EIE92545.1"/>
    <property type="molecule type" value="Genomic_DNA"/>
</dbReference>
<evidence type="ECO:0000313" key="2">
    <source>
        <dbReference type="Proteomes" id="UP000009138"/>
    </source>
</evidence>
<dbReference type="AlphaFoldDB" id="I1CVR5"/>
<dbReference type="GeneID" id="93624108"/>
<proteinExistence type="predicted"/>
<organism evidence="1 2">
    <name type="scientific">Rhizopus delemar (strain RA 99-880 / ATCC MYA-4621 / FGSC 9543 / NRRL 43880)</name>
    <name type="common">Mucormycosis agent</name>
    <name type="synonym">Rhizopus arrhizus var. delemar</name>
    <dbReference type="NCBI Taxonomy" id="246409"/>
    <lineage>
        <taxon>Eukaryota</taxon>
        <taxon>Fungi</taxon>
        <taxon>Fungi incertae sedis</taxon>
        <taxon>Mucoromycota</taxon>
        <taxon>Mucoromycotina</taxon>
        <taxon>Mucoromycetes</taxon>
        <taxon>Mucorales</taxon>
        <taxon>Mucorineae</taxon>
        <taxon>Rhizopodaceae</taxon>
        <taxon>Rhizopus</taxon>
    </lineage>
</organism>
<dbReference type="Proteomes" id="UP000009138">
    <property type="component" value="Unassembled WGS sequence"/>
</dbReference>
<name>I1CVR5_RHIO9</name>
<sequence>MNVRQLWRRRTSPLFGFFMESNFVLRLRVYFVPLWDYNMGLVNGLDRQQQTGFVPRFYRKICNYFHEIIKDQSQKL</sequence>
<dbReference type="InParanoid" id="I1CVR5"/>
<gene>
    <name evidence="1" type="ORF">RO3G_17143</name>
</gene>
<reference evidence="1 2" key="1">
    <citation type="journal article" date="2009" name="PLoS Genet.">
        <title>Genomic analysis of the basal lineage fungus Rhizopus oryzae reveals a whole-genome duplication.</title>
        <authorList>
            <person name="Ma L.-J."/>
            <person name="Ibrahim A.S."/>
            <person name="Skory C."/>
            <person name="Grabherr M.G."/>
            <person name="Burger G."/>
            <person name="Butler M."/>
            <person name="Elias M."/>
            <person name="Idnurm A."/>
            <person name="Lang B.F."/>
            <person name="Sone T."/>
            <person name="Abe A."/>
            <person name="Calvo S.E."/>
            <person name="Corrochano L.M."/>
            <person name="Engels R."/>
            <person name="Fu J."/>
            <person name="Hansberg W."/>
            <person name="Kim J.-M."/>
            <person name="Kodira C.D."/>
            <person name="Koehrsen M.J."/>
            <person name="Liu B."/>
            <person name="Miranda-Saavedra D."/>
            <person name="O'Leary S."/>
            <person name="Ortiz-Castellanos L."/>
            <person name="Poulter R."/>
            <person name="Rodriguez-Romero J."/>
            <person name="Ruiz-Herrera J."/>
            <person name="Shen Y.-Q."/>
            <person name="Zeng Q."/>
            <person name="Galagan J."/>
            <person name="Birren B.W."/>
            <person name="Cuomo C.A."/>
            <person name="Wickes B.L."/>
        </authorList>
    </citation>
    <scope>NUCLEOTIDE SEQUENCE [LARGE SCALE GENOMIC DNA]</scope>
    <source>
        <strain evidence="2">RA 99-880 / ATCC MYA-4621 / FGSC 9543 / NRRL 43880</strain>
    </source>
</reference>